<accession>A0ABX0I1X3</accession>
<evidence type="ECO:0000313" key="2">
    <source>
        <dbReference type="Proteomes" id="UP000800984"/>
    </source>
</evidence>
<protein>
    <submittedName>
        <fullName evidence="1">Uncharacterized protein</fullName>
    </submittedName>
</protein>
<sequence length="104" mass="12292">MILKEDIYKRIETDFGTESNKAIEILCHAIEKTDYLNTDRIIRCIVFLSKGNLNDLQKYIIAAANDPRDIILWAEYEKLSDDFNYKRLRDFNISFEVSKINVRV</sequence>
<dbReference type="RefSeq" id="WP_166076251.1">
    <property type="nucleotide sequence ID" value="NZ_JAAJBT010000002.1"/>
</dbReference>
<name>A0ABX0I1X3_9FLAO</name>
<comment type="caution">
    <text evidence="1">The sequence shown here is derived from an EMBL/GenBank/DDBJ whole genome shotgun (WGS) entry which is preliminary data.</text>
</comment>
<dbReference type="EMBL" id="JAAJBT010000002">
    <property type="protein sequence ID" value="NHM01193.1"/>
    <property type="molecule type" value="Genomic_DNA"/>
</dbReference>
<evidence type="ECO:0000313" key="1">
    <source>
        <dbReference type="EMBL" id="NHM01193.1"/>
    </source>
</evidence>
<proteinExistence type="predicted"/>
<reference evidence="1 2" key="1">
    <citation type="submission" date="2020-02" db="EMBL/GenBank/DDBJ databases">
        <authorList>
            <person name="Chen W.-M."/>
        </authorList>
    </citation>
    <scope>NUCLEOTIDE SEQUENCE [LARGE SCALE GENOMIC DNA]</scope>
    <source>
        <strain evidence="1 2">KDG-16</strain>
    </source>
</reference>
<keyword evidence="2" id="KW-1185">Reference proteome</keyword>
<dbReference type="Proteomes" id="UP000800984">
    <property type="component" value="Unassembled WGS sequence"/>
</dbReference>
<gene>
    <name evidence="1" type="ORF">G4D72_03600</name>
</gene>
<organism evidence="1 2">
    <name type="scientific">Flavobacterium difficile</name>
    <dbReference type="NCBI Taxonomy" id="2709659"/>
    <lineage>
        <taxon>Bacteria</taxon>
        <taxon>Pseudomonadati</taxon>
        <taxon>Bacteroidota</taxon>
        <taxon>Flavobacteriia</taxon>
        <taxon>Flavobacteriales</taxon>
        <taxon>Flavobacteriaceae</taxon>
        <taxon>Flavobacterium</taxon>
    </lineage>
</organism>